<dbReference type="SMART" id="SM00448">
    <property type="entry name" value="REC"/>
    <property type="match status" value="1"/>
</dbReference>
<evidence type="ECO:0000256" key="2">
    <source>
        <dbReference type="PROSITE-ProRule" id="PRU00169"/>
    </source>
</evidence>
<dbReference type="InterPro" id="IPR050595">
    <property type="entry name" value="Bact_response_regulator"/>
</dbReference>
<proteinExistence type="predicted"/>
<comment type="caution">
    <text evidence="4">The sequence shown here is derived from an EMBL/GenBank/DDBJ whole genome shotgun (WGS) entry which is preliminary data.</text>
</comment>
<dbReference type="EMBL" id="BLJE01000001">
    <property type="protein sequence ID" value="GFE63340.1"/>
    <property type="molecule type" value="Genomic_DNA"/>
</dbReference>
<sequence>MPEDLGYLTMNVQATAVRPLLGLTVLVIEDSRYASEAVRLLCIRSGARIRRADSLTAAHRHLQVYRPSVVIVDLGLPDGSGIDLIAELASEDEIARPVILATSGADSEGLVERALAAGADEFLPKPIDTVSAFQQAILQHLPEEMRPTGPRAISNEVISPDALALNEDLSHLDDLLTSGLETLPYVAPFLQGLARLAGDAKLKEASDALTQAASRGQGIQAAIKQTRAVIKERLSVAELV</sequence>
<dbReference type="Gene3D" id="3.40.50.2300">
    <property type="match status" value="1"/>
</dbReference>
<accession>A0A6N6JBV9</accession>
<feature type="domain" description="Response regulatory" evidence="3">
    <location>
        <begin position="24"/>
        <end position="140"/>
    </location>
</feature>
<dbReference type="SUPFAM" id="SSF52172">
    <property type="entry name" value="CheY-like"/>
    <property type="match status" value="1"/>
</dbReference>
<dbReference type="InterPro" id="IPR011006">
    <property type="entry name" value="CheY-like_superfamily"/>
</dbReference>
<feature type="modified residue" description="4-aspartylphosphate" evidence="2">
    <location>
        <position position="73"/>
    </location>
</feature>
<keyword evidence="5" id="KW-1185">Reference proteome</keyword>
<dbReference type="CDD" id="cd00156">
    <property type="entry name" value="REC"/>
    <property type="match status" value="1"/>
</dbReference>
<dbReference type="OrthoDB" id="7831674at2"/>
<dbReference type="PROSITE" id="PS50110">
    <property type="entry name" value="RESPONSE_REGULATORY"/>
    <property type="match status" value="1"/>
</dbReference>
<gene>
    <name evidence="4" type="ORF">KIN_04140</name>
</gene>
<organism evidence="4 5">
    <name type="scientific">Litoreibacter roseus</name>
    <dbReference type="NCBI Taxonomy" id="2601869"/>
    <lineage>
        <taxon>Bacteria</taxon>
        <taxon>Pseudomonadati</taxon>
        <taxon>Pseudomonadota</taxon>
        <taxon>Alphaproteobacteria</taxon>
        <taxon>Rhodobacterales</taxon>
        <taxon>Roseobacteraceae</taxon>
        <taxon>Litoreibacter</taxon>
    </lineage>
</organism>
<dbReference type="Pfam" id="PF00072">
    <property type="entry name" value="Response_reg"/>
    <property type="match status" value="1"/>
</dbReference>
<protein>
    <submittedName>
        <fullName evidence="4">Response regulator</fullName>
    </submittedName>
</protein>
<evidence type="ECO:0000313" key="5">
    <source>
        <dbReference type="Proteomes" id="UP000436822"/>
    </source>
</evidence>
<dbReference type="Proteomes" id="UP000436822">
    <property type="component" value="Unassembled WGS sequence"/>
</dbReference>
<dbReference type="PANTHER" id="PTHR44591">
    <property type="entry name" value="STRESS RESPONSE REGULATOR PROTEIN 1"/>
    <property type="match status" value="1"/>
</dbReference>
<dbReference type="AlphaFoldDB" id="A0A6N6JBV9"/>
<dbReference type="RefSeq" id="WP_159804283.1">
    <property type="nucleotide sequence ID" value="NZ_BLJE01000001.1"/>
</dbReference>
<name>A0A6N6JBV9_9RHOB</name>
<keyword evidence="1 2" id="KW-0597">Phosphoprotein</keyword>
<reference evidence="4 5" key="1">
    <citation type="submission" date="2019-12" db="EMBL/GenBank/DDBJ databases">
        <title>Litoreibacter badius sp. nov., a novel bacteriochlorophyll a-containing bacterium in the genus Litoreibacter.</title>
        <authorList>
            <person name="Kanamuro M."/>
            <person name="Takabe Y."/>
            <person name="Mori K."/>
            <person name="Takaichi S."/>
            <person name="Hanada S."/>
        </authorList>
    </citation>
    <scope>NUCLEOTIDE SEQUENCE [LARGE SCALE GENOMIC DNA]</scope>
    <source>
        <strain evidence="4 5">K6</strain>
    </source>
</reference>
<dbReference type="GO" id="GO:0000160">
    <property type="term" value="P:phosphorelay signal transduction system"/>
    <property type="evidence" value="ECO:0007669"/>
    <property type="project" value="InterPro"/>
</dbReference>
<dbReference type="InterPro" id="IPR001789">
    <property type="entry name" value="Sig_transdc_resp-reg_receiver"/>
</dbReference>
<evidence type="ECO:0000259" key="3">
    <source>
        <dbReference type="PROSITE" id="PS50110"/>
    </source>
</evidence>
<evidence type="ECO:0000313" key="4">
    <source>
        <dbReference type="EMBL" id="GFE63340.1"/>
    </source>
</evidence>
<dbReference type="PANTHER" id="PTHR44591:SF23">
    <property type="entry name" value="CHEY SUBFAMILY"/>
    <property type="match status" value="1"/>
</dbReference>
<evidence type="ECO:0000256" key="1">
    <source>
        <dbReference type="ARBA" id="ARBA00022553"/>
    </source>
</evidence>